<dbReference type="SMART" id="SM00388">
    <property type="entry name" value="HisKA"/>
    <property type="match status" value="1"/>
</dbReference>
<keyword evidence="3" id="KW-0597">Phosphoprotein</keyword>
<accession>A0ABS6SHB9</accession>
<name>A0ABS6SHB9_9SPHN</name>
<dbReference type="Proteomes" id="UP000722336">
    <property type="component" value="Unassembled WGS sequence"/>
</dbReference>
<comment type="catalytic activity">
    <reaction evidence="1">
        <text>ATP + protein L-histidine = ADP + protein N-phospho-L-histidine.</text>
        <dbReference type="EC" id="2.7.13.3"/>
    </reaction>
</comment>
<dbReference type="InterPro" id="IPR005467">
    <property type="entry name" value="His_kinase_dom"/>
</dbReference>
<evidence type="ECO:0000256" key="9">
    <source>
        <dbReference type="SAM" id="Phobius"/>
    </source>
</evidence>
<dbReference type="InterPro" id="IPR003660">
    <property type="entry name" value="HAMP_dom"/>
</dbReference>
<dbReference type="PANTHER" id="PTHR45436:SF5">
    <property type="entry name" value="SENSOR HISTIDINE KINASE TRCS"/>
    <property type="match status" value="1"/>
</dbReference>
<dbReference type="PROSITE" id="PS50885">
    <property type="entry name" value="HAMP"/>
    <property type="match status" value="1"/>
</dbReference>
<keyword evidence="6" id="KW-0418">Kinase</keyword>
<reference evidence="12 13" key="1">
    <citation type="submission" date="2021-04" db="EMBL/GenBank/DDBJ databases">
        <authorList>
            <person name="Pira H."/>
            <person name="Risdian C."/>
            <person name="Wink J."/>
        </authorList>
    </citation>
    <scope>NUCLEOTIDE SEQUENCE [LARGE SCALE GENOMIC DNA]</scope>
    <source>
        <strain evidence="12 13">WHA3</strain>
    </source>
</reference>
<comment type="caution">
    <text evidence="12">The sequence shown here is derived from an EMBL/GenBank/DDBJ whole genome shotgun (WGS) entry which is preliminary data.</text>
</comment>
<dbReference type="EC" id="2.7.13.3" evidence="2"/>
<dbReference type="InterPro" id="IPR003594">
    <property type="entry name" value="HATPase_dom"/>
</dbReference>
<dbReference type="EMBL" id="JAGSPA010000003">
    <property type="protein sequence ID" value="MBV7257433.1"/>
    <property type="molecule type" value="Genomic_DNA"/>
</dbReference>
<evidence type="ECO:0000256" key="6">
    <source>
        <dbReference type="ARBA" id="ARBA00022777"/>
    </source>
</evidence>
<dbReference type="Pfam" id="PF02518">
    <property type="entry name" value="HATPase_c"/>
    <property type="match status" value="1"/>
</dbReference>
<keyword evidence="7 9" id="KW-1133">Transmembrane helix</keyword>
<evidence type="ECO:0000259" key="11">
    <source>
        <dbReference type="PROSITE" id="PS50885"/>
    </source>
</evidence>
<evidence type="ECO:0000256" key="3">
    <source>
        <dbReference type="ARBA" id="ARBA00022553"/>
    </source>
</evidence>
<dbReference type="Pfam" id="PF00672">
    <property type="entry name" value="HAMP"/>
    <property type="match status" value="1"/>
</dbReference>
<evidence type="ECO:0000256" key="7">
    <source>
        <dbReference type="ARBA" id="ARBA00022989"/>
    </source>
</evidence>
<feature type="domain" description="HAMP" evidence="11">
    <location>
        <begin position="211"/>
        <end position="266"/>
    </location>
</feature>
<keyword evidence="8" id="KW-0902">Two-component regulatory system</keyword>
<evidence type="ECO:0000313" key="12">
    <source>
        <dbReference type="EMBL" id="MBV7257433.1"/>
    </source>
</evidence>
<keyword evidence="5 9" id="KW-0812">Transmembrane</keyword>
<proteinExistence type="predicted"/>
<dbReference type="InterPro" id="IPR003661">
    <property type="entry name" value="HisK_dim/P_dom"/>
</dbReference>
<dbReference type="Pfam" id="PF13755">
    <property type="entry name" value="Sensor_TM1"/>
    <property type="match status" value="1"/>
</dbReference>
<evidence type="ECO:0000256" key="5">
    <source>
        <dbReference type="ARBA" id="ARBA00022692"/>
    </source>
</evidence>
<evidence type="ECO:0000256" key="4">
    <source>
        <dbReference type="ARBA" id="ARBA00022679"/>
    </source>
</evidence>
<feature type="domain" description="Histidine kinase" evidence="10">
    <location>
        <begin position="274"/>
        <end position="490"/>
    </location>
</feature>
<keyword evidence="9" id="KW-0472">Membrane</keyword>
<dbReference type="CDD" id="cd06225">
    <property type="entry name" value="HAMP"/>
    <property type="match status" value="1"/>
</dbReference>
<evidence type="ECO:0000256" key="1">
    <source>
        <dbReference type="ARBA" id="ARBA00000085"/>
    </source>
</evidence>
<evidence type="ECO:0000313" key="13">
    <source>
        <dbReference type="Proteomes" id="UP000722336"/>
    </source>
</evidence>
<evidence type="ECO:0000256" key="8">
    <source>
        <dbReference type="ARBA" id="ARBA00023012"/>
    </source>
</evidence>
<dbReference type="PANTHER" id="PTHR45436">
    <property type="entry name" value="SENSOR HISTIDINE KINASE YKOH"/>
    <property type="match status" value="1"/>
</dbReference>
<keyword evidence="4" id="KW-0808">Transferase</keyword>
<dbReference type="Pfam" id="PF00512">
    <property type="entry name" value="HisKA"/>
    <property type="match status" value="1"/>
</dbReference>
<keyword evidence="13" id="KW-1185">Reference proteome</keyword>
<dbReference type="InterPro" id="IPR025908">
    <property type="entry name" value="Sensor_TM1"/>
</dbReference>
<dbReference type="SMART" id="SM00387">
    <property type="entry name" value="HATPase_c"/>
    <property type="match status" value="1"/>
</dbReference>
<dbReference type="SMART" id="SM00304">
    <property type="entry name" value="HAMP"/>
    <property type="match status" value="1"/>
</dbReference>
<feature type="transmembrane region" description="Helical" evidence="9">
    <location>
        <begin position="189"/>
        <end position="210"/>
    </location>
</feature>
<dbReference type="InterPro" id="IPR050428">
    <property type="entry name" value="TCS_sensor_his_kinase"/>
</dbReference>
<dbReference type="PROSITE" id="PS50109">
    <property type="entry name" value="HIS_KIN"/>
    <property type="match status" value="1"/>
</dbReference>
<evidence type="ECO:0000256" key="2">
    <source>
        <dbReference type="ARBA" id="ARBA00012438"/>
    </source>
</evidence>
<sequence length="490" mass="53123">MAVNLFAVLMLAGGVLYLDGFRERLLEQRETEVRVSAALLAASVSDADGDALARQLAAAARIASFRVRVYGPDGRLQVDNWDLAGPTYTLIDPETQPLRKDVARLLDRSIEALAGARRLDDMNLDAPDVASSHAVIAMARAEGRPAATLLYAPDRTPVAFAAAALPEGRTLMLSANARDITRIVRSERAAMFLIFLGVVALSMLLSSFLARTIVRPLRRLAIAAQRVRLGRSREVTVPRFQLRRDEIGELSRSLSDMTGALRSRIDATEAFAADVAHELKNPLASLRSAIEGLERVEDPDLRAQLLKIVKADIDRLDRLISDISDASRLDAELSRARFERVDLGAMLEAVVTLYEERGLPRNIELALARPGQGTTCILADERRLAQVVRNLIDNAISFSPDGGIVQVGAARGGGDVIFYVEDAGPGIPPGTEEKIFKRFYSERPQSEDFGRHSGLGLAISRAIVEAHDGTIAAHTRAEGGARFVATLPAA</sequence>
<gene>
    <name evidence="12" type="ORF">KCG44_11615</name>
</gene>
<organism evidence="12 13">
    <name type="scientific">Pacificimonas pallii</name>
    <dbReference type="NCBI Taxonomy" id="2827236"/>
    <lineage>
        <taxon>Bacteria</taxon>
        <taxon>Pseudomonadati</taxon>
        <taxon>Pseudomonadota</taxon>
        <taxon>Alphaproteobacteria</taxon>
        <taxon>Sphingomonadales</taxon>
        <taxon>Sphingosinicellaceae</taxon>
        <taxon>Pacificimonas</taxon>
    </lineage>
</organism>
<dbReference type="CDD" id="cd00082">
    <property type="entry name" value="HisKA"/>
    <property type="match status" value="1"/>
</dbReference>
<protein>
    <recommendedName>
        <fullName evidence="2">histidine kinase</fullName>
        <ecNumber evidence="2">2.7.13.3</ecNumber>
    </recommendedName>
</protein>
<evidence type="ECO:0000259" key="10">
    <source>
        <dbReference type="PROSITE" id="PS50109"/>
    </source>
</evidence>